<evidence type="ECO:0000256" key="2">
    <source>
        <dbReference type="ARBA" id="ARBA00022475"/>
    </source>
</evidence>
<evidence type="ECO:0000256" key="4">
    <source>
        <dbReference type="ARBA" id="ARBA00022692"/>
    </source>
</evidence>
<feature type="transmembrane region" description="Helical" evidence="8">
    <location>
        <begin position="211"/>
        <end position="234"/>
    </location>
</feature>
<dbReference type="RefSeq" id="WP_077022394.1">
    <property type="nucleotide sequence ID" value="NZ_CP017641.1"/>
</dbReference>
<keyword evidence="5" id="KW-0378">Hydrolase</keyword>
<name>A0A1P8W902_9PLAN</name>
<feature type="transmembrane region" description="Helical" evidence="8">
    <location>
        <begin position="179"/>
        <end position="199"/>
    </location>
</feature>
<protein>
    <submittedName>
        <fullName evidence="9">Exosortase</fullName>
    </submittedName>
</protein>
<keyword evidence="10" id="KW-1185">Reference proteome</keyword>
<evidence type="ECO:0000256" key="5">
    <source>
        <dbReference type="ARBA" id="ARBA00022801"/>
    </source>
</evidence>
<dbReference type="GO" id="GO:0005886">
    <property type="term" value="C:plasma membrane"/>
    <property type="evidence" value="ECO:0007669"/>
    <property type="project" value="UniProtKB-SubCell"/>
</dbReference>
<evidence type="ECO:0000313" key="10">
    <source>
        <dbReference type="Proteomes" id="UP000187735"/>
    </source>
</evidence>
<feature type="transmembrane region" description="Helical" evidence="8">
    <location>
        <begin position="12"/>
        <end position="28"/>
    </location>
</feature>
<keyword evidence="2" id="KW-1003">Cell membrane</keyword>
<dbReference type="STRING" id="1891926.Fuma_00098"/>
<dbReference type="InterPro" id="IPR019127">
    <property type="entry name" value="Exosortase"/>
</dbReference>
<gene>
    <name evidence="9" type="ORF">Fuma_00098</name>
</gene>
<dbReference type="InterPro" id="IPR026392">
    <property type="entry name" value="Exo/Archaeosortase_dom"/>
</dbReference>
<feature type="transmembrane region" description="Helical" evidence="8">
    <location>
        <begin position="76"/>
        <end position="102"/>
    </location>
</feature>
<feature type="transmembrane region" description="Helical" evidence="8">
    <location>
        <begin position="246"/>
        <end position="269"/>
    </location>
</feature>
<dbReference type="KEGG" id="fmr:Fuma_00098"/>
<evidence type="ECO:0000256" key="8">
    <source>
        <dbReference type="SAM" id="Phobius"/>
    </source>
</evidence>
<accession>A0A1P8W902</accession>
<dbReference type="Pfam" id="PF09721">
    <property type="entry name" value="Exosortase_EpsH"/>
    <property type="match status" value="1"/>
</dbReference>
<feature type="transmembrane region" description="Helical" evidence="8">
    <location>
        <begin position="34"/>
        <end position="55"/>
    </location>
</feature>
<feature type="transmembrane region" description="Helical" evidence="8">
    <location>
        <begin position="318"/>
        <end position="335"/>
    </location>
</feature>
<keyword evidence="6 8" id="KW-1133">Transmembrane helix</keyword>
<evidence type="ECO:0000256" key="6">
    <source>
        <dbReference type="ARBA" id="ARBA00022989"/>
    </source>
</evidence>
<dbReference type="Proteomes" id="UP000187735">
    <property type="component" value="Chromosome"/>
</dbReference>
<keyword evidence="7 8" id="KW-0472">Membrane</keyword>
<evidence type="ECO:0000256" key="7">
    <source>
        <dbReference type="ARBA" id="ARBA00023136"/>
    </source>
</evidence>
<dbReference type="NCBIfam" id="TIGR04178">
    <property type="entry name" value="exo_archaeo"/>
    <property type="match status" value="1"/>
</dbReference>
<evidence type="ECO:0000313" key="9">
    <source>
        <dbReference type="EMBL" id="APZ90519.1"/>
    </source>
</evidence>
<evidence type="ECO:0000256" key="1">
    <source>
        <dbReference type="ARBA" id="ARBA00004651"/>
    </source>
</evidence>
<evidence type="ECO:0000256" key="3">
    <source>
        <dbReference type="ARBA" id="ARBA00022670"/>
    </source>
</evidence>
<reference evidence="9 10" key="1">
    <citation type="journal article" date="2016" name="Front. Microbiol.">
        <title>Fuerstia marisgermanicae gen. nov., sp. nov., an Unusual Member of the Phylum Planctomycetes from the German Wadden Sea.</title>
        <authorList>
            <person name="Kohn T."/>
            <person name="Heuer A."/>
            <person name="Jogler M."/>
            <person name="Vollmers J."/>
            <person name="Boedeker C."/>
            <person name="Bunk B."/>
            <person name="Rast P."/>
            <person name="Borchert D."/>
            <person name="Glockner I."/>
            <person name="Freese H.M."/>
            <person name="Klenk H.P."/>
            <person name="Overmann J."/>
            <person name="Kaster A.K."/>
            <person name="Rohde M."/>
            <person name="Wiegand S."/>
            <person name="Jogler C."/>
        </authorList>
    </citation>
    <scope>NUCLEOTIDE SEQUENCE [LARGE SCALE GENOMIC DNA]</scope>
    <source>
        <strain evidence="9 10">NH11</strain>
    </source>
</reference>
<keyword evidence="3" id="KW-0645">Protease</keyword>
<dbReference type="EMBL" id="CP017641">
    <property type="protein sequence ID" value="APZ90519.1"/>
    <property type="molecule type" value="Genomic_DNA"/>
</dbReference>
<dbReference type="GO" id="GO:0006508">
    <property type="term" value="P:proteolysis"/>
    <property type="evidence" value="ECO:0007669"/>
    <property type="project" value="UniProtKB-KW"/>
</dbReference>
<sequence>MSESLILQHRRWWALSIAAVAAYAGMLLDYGQRLWALEYFQFYPVFVVAVLGLTISRLREGVFPDQRAWRIEPISLCLGVAALWGAGWIWSPWLAALSLLLLGDSLLSGHLAVRRCWRLLFLLLTLPMKLDEQLVHSLQRISSTYASTLLDRLNVPHLMSGNVLELADKRLFVEEACSGISSVYLLLAATAFYVVWARVRMLQAIPLILSVLWWSIVANIFRIVIIAAGIDFYGQDLTAGWQHETLGIFVLLLAMLGIYSTNNLLEFLLGQIRPDRNAQNKDPWRLKSVQFWNYLTAVRPQQRLATGTFCISLPRRPLLNTLTLLMLLSGGWYWTNVVRAKVESKRPEDLVAAQIDDSQLQQLSNREFDLLDETVFGSVSELTTDGFHTETRSALDDRNLFGARSHVWDVSTPFGKGIVAVDGPFGHWHDLRICYESQGWKFEQTSVHPIHGQLPGKDLVTVRMIDVNGQRAHLHFCLVSPMGALMHAPVGDDDSRFGARIQERLANTIIPRDSGHWWQLQMLVQHDGQSLTSEVKAEQRLFAQLLALTLQRWKRSAGVDVP</sequence>
<comment type="subcellular location">
    <subcellularLocation>
        <location evidence="1">Cell membrane</location>
        <topology evidence="1">Multi-pass membrane protein</topology>
    </subcellularLocation>
</comment>
<dbReference type="AlphaFoldDB" id="A0A1P8W902"/>
<dbReference type="NCBIfam" id="NF033780">
    <property type="entry name" value="exosort_XrtU_C"/>
    <property type="match status" value="1"/>
</dbReference>
<dbReference type="OrthoDB" id="292749at2"/>
<keyword evidence="4 8" id="KW-0812">Transmembrane</keyword>
<dbReference type="GO" id="GO:0008233">
    <property type="term" value="F:peptidase activity"/>
    <property type="evidence" value="ECO:0007669"/>
    <property type="project" value="UniProtKB-KW"/>
</dbReference>
<organism evidence="9 10">
    <name type="scientific">Fuerstiella marisgermanici</name>
    <dbReference type="NCBI Taxonomy" id="1891926"/>
    <lineage>
        <taxon>Bacteria</taxon>
        <taxon>Pseudomonadati</taxon>
        <taxon>Planctomycetota</taxon>
        <taxon>Planctomycetia</taxon>
        <taxon>Planctomycetales</taxon>
        <taxon>Planctomycetaceae</taxon>
        <taxon>Fuerstiella</taxon>
    </lineage>
</organism>
<proteinExistence type="predicted"/>